<accession>A0A4Y2CVE2</accession>
<reference evidence="1 2" key="1">
    <citation type="journal article" date="2019" name="Sci. Rep.">
        <title>Orb-weaving spider Araneus ventricosus genome elucidates the spidroin gene catalogue.</title>
        <authorList>
            <person name="Kono N."/>
            <person name="Nakamura H."/>
            <person name="Ohtoshi R."/>
            <person name="Moran D.A.P."/>
            <person name="Shinohara A."/>
            <person name="Yoshida Y."/>
            <person name="Fujiwara M."/>
            <person name="Mori M."/>
            <person name="Tomita M."/>
            <person name="Arakawa K."/>
        </authorList>
    </citation>
    <scope>NUCLEOTIDE SEQUENCE [LARGE SCALE GENOMIC DNA]</scope>
</reference>
<dbReference type="AlphaFoldDB" id="A0A4Y2CVE2"/>
<comment type="caution">
    <text evidence="1">The sequence shown here is derived from an EMBL/GenBank/DDBJ whole genome shotgun (WGS) entry which is preliminary data.</text>
</comment>
<sequence length="124" mass="13861">MPFVLSAFFPIHFNRKIQARHLFEASKCAGARGSDLPPLFNPPINPSTRQISNFLASKRGPNLVRSFDVPPTLVRGPKLESVHEVLEFDFVGIPASPSRYANFHRCLKLTIAFSFPCSKNSSFN</sequence>
<proteinExistence type="predicted"/>
<protein>
    <submittedName>
        <fullName evidence="1">Uncharacterized protein</fullName>
    </submittedName>
</protein>
<evidence type="ECO:0000313" key="1">
    <source>
        <dbReference type="EMBL" id="GBM08452.1"/>
    </source>
</evidence>
<keyword evidence="2" id="KW-1185">Reference proteome</keyword>
<evidence type="ECO:0000313" key="2">
    <source>
        <dbReference type="Proteomes" id="UP000499080"/>
    </source>
</evidence>
<dbReference type="Proteomes" id="UP000499080">
    <property type="component" value="Unassembled WGS sequence"/>
</dbReference>
<name>A0A4Y2CVE2_ARAVE</name>
<dbReference type="EMBL" id="BGPR01000257">
    <property type="protein sequence ID" value="GBM08452.1"/>
    <property type="molecule type" value="Genomic_DNA"/>
</dbReference>
<gene>
    <name evidence="1" type="ORF">AVEN_267720_1</name>
</gene>
<organism evidence="1 2">
    <name type="scientific">Araneus ventricosus</name>
    <name type="common">Orbweaver spider</name>
    <name type="synonym">Epeira ventricosa</name>
    <dbReference type="NCBI Taxonomy" id="182803"/>
    <lineage>
        <taxon>Eukaryota</taxon>
        <taxon>Metazoa</taxon>
        <taxon>Ecdysozoa</taxon>
        <taxon>Arthropoda</taxon>
        <taxon>Chelicerata</taxon>
        <taxon>Arachnida</taxon>
        <taxon>Araneae</taxon>
        <taxon>Araneomorphae</taxon>
        <taxon>Entelegynae</taxon>
        <taxon>Araneoidea</taxon>
        <taxon>Araneidae</taxon>
        <taxon>Araneus</taxon>
    </lineage>
</organism>